<dbReference type="AlphaFoldDB" id="A0A4C1SXS5"/>
<dbReference type="EMBL" id="BGZK01000020">
    <property type="protein sequence ID" value="GBP06067.1"/>
    <property type="molecule type" value="Genomic_DNA"/>
</dbReference>
<sequence>MTRTFGKVKEICKRSAYIGNAAQKSKAMVNLAAERQWAGSVQYYTLTEYRSEVIVSTVVFRRVRACPPPSP</sequence>
<evidence type="ECO:0000313" key="2">
    <source>
        <dbReference type="Proteomes" id="UP000299102"/>
    </source>
</evidence>
<gene>
    <name evidence="1" type="ORF">EVAR_3294_1</name>
</gene>
<evidence type="ECO:0000313" key="1">
    <source>
        <dbReference type="EMBL" id="GBP06067.1"/>
    </source>
</evidence>
<keyword evidence="2" id="KW-1185">Reference proteome</keyword>
<accession>A0A4C1SXS5</accession>
<reference evidence="1 2" key="1">
    <citation type="journal article" date="2019" name="Commun. Biol.">
        <title>The bagworm genome reveals a unique fibroin gene that provides high tensile strength.</title>
        <authorList>
            <person name="Kono N."/>
            <person name="Nakamura H."/>
            <person name="Ohtoshi R."/>
            <person name="Tomita M."/>
            <person name="Numata K."/>
            <person name="Arakawa K."/>
        </authorList>
    </citation>
    <scope>NUCLEOTIDE SEQUENCE [LARGE SCALE GENOMIC DNA]</scope>
</reference>
<name>A0A4C1SXS5_EUMVA</name>
<proteinExistence type="predicted"/>
<protein>
    <submittedName>
        <fullName evidence="1">Uncharacterized protein</fullName>
    </submittedName>
</protein>
<dbReference type="Proteomes" id="UP000299102">
    <property type="component" value="Unassembled WGS sequence"/>
</dbReference>
<organism evidence="1 2">
    <name type="scientific">Eumeta variegata</name>
    <name type="common">Bagworm moth</name>
    <name type="synonym">Eumeta japonica</name>
    <dbReference type="NCBI Taxonomy" id="151549"/>
    <lineage>
        <taxon>Eukaryota</taxon>
        <taxon>Metazoa</taxon>
        <taxon>Ecdysozoa</taxon>
        <taxon>Arthropoda</taxon>
        <taxon>Hexapoda</taxon>
        <taxon>Insecta</taxon>
        <taxon>Pterygota</taxon>
        <taxon>Neoptera</taxon>
        <taxon>Endopterygota</taxon>
        <taxon>Lepidoptera</taxon>
        <taxon>Glossata</taxon>
        <taxon>Ditrysia</taxon>
        <taxon>Tineoidea</taxon>
        <taxon>Psychidae</taxon>
        <taxon>Oiketicinae</taxon>
        <taxon>Eumeta</taxon>
    </lineage>
</organism>
<comment type="caution">
    <text evidence="1">The sequence shown here is derived from an EMBL/GenBank/DDBJ whole genome shotgun (WGS) entry which is preliminary data.</text>
</comment>